<accession>A0AAV1E6B4</accession>
<dbReference type="Proteomes" id="UP001161247">
    <property type="component" value="Chromosome 8"/>
</dbReference>
<feature type="transmembrane region" description="Helical" evidence="1">
    <location>
        <begin position="17"/>
        <end position="35"/>
    </location>
</feature>
<name>A0AAV1E6B4_OLDCO</name>
<keyword evidence="1" id="KW-1133">Transmembrane helix</keyword>
<dbReference type="AlphaFoldDB" id="A0AAV1E6B4"/>
<keyword evidence="1" id="KW-0812">Transmembrane</keyword>
<sequence length="66" mass="7737">MLDVVSSCRHNGHLKKIGIFVTLFFGVIFFWRLLVSLNRLMNQELQVVNDKESSADVRRLEFWSVP</sequence>
<evidence type="ECO:0000313" key="2">
    <source>
        <dbReference type="EMBL" id="CAI9115006.1"/>
    </source>
</evidence>
<keyword evidence="1" id="KW-0472">Membrane</keyword>
<organism evidence="2 3">
    <name type="scientific">Oldenlandia corymbosa var. corymbosa</name>
    <dbReference type="NCBI Taxonomy" id="529605"/>
    <lineage>
        <taxon>Eukaryota</taxon>
        <taxon>Viridiplantae</taxon>
        <taxon>Streptophyta</taxon>
        <taxon>Embryophyta</taxon>
        <taxon>Tracheophyta</taxon>
        <taxon>Spermatophyta</taxon>
        <taxon>Magnoliopsida</taxon>
        <taxon>eudicotyledons</taxon>
        <taxon>Gunneridae</taxon>
        <taxon>Pentapetalae</taxon>
        <taxon>asterids</taxon>
        <taxon>lamiids</taxon>
        <taxon>Gentianales</taxon>
        <taxon>Rubiaceae</taxon>
        <taxon>Rubioideae</taxon>
        <taxon>Spermacoceae</taxon>
        <taxon>Hedyotis-Oldenlandia complex</taxon>
        <taxon>Oldenlandia</taxon>
    </lineage>
</organism>
<keyword evidence="3" id="KW-1185">Reference proteome</keyword>
<dbReference type="EMBL" id="OX459125">
    <property type="protein sequence ID" value="CAI9115006.1"/>
    <property type="molecule type" value="Genomic_DNA"/>
</dbReference>
<reference evidence="2" key="1">
    <citation type="submission" date="2023-03" db="EMBL/GenBank/DDBJ databases">
        <authorList>
            <person name="Julca I."/>
        </authorList>
    </citation>
    <scope>NUCLEOTIDE SEQUENCE</scope>
</reference>
<protein>
    <submittedName>
        <fullName evidence="2">OLC1v1015838C1</fullName>
    </submittedName>
</protein>
<evidence type="ECO:0000313" key="3">
    <source>
        <dbReference type="Proteomes" id="UP001161247"/>
    </source>
</evidence>
<proteinExistence type="predicted"/>
<gene>
    <name evidence="2" type="ORF">OLC1_LOCUS21610</name>
</gene>
<evidence type="ECO:0000256" key="1">
    <source>
        <dbReference type="SAM" id="Phobius"/>
    </source>
</evidence>